<dbReference type="Proteomes" id="UP000290365">
    <property type="component" value="Chromosome"/>
</dbReference>
<gene>
    <name evidence="1" type="ORF">EPA93_16380</name>
</gene>
<accession>A0A4V0YYU9</accession>
<evidence type="ECO:0000313" key="2">
    <source>
        <dbReference type="Proteomes" id="UP000290365"/>
    </source>
</evidence>
<evidence type="ECO:0000313" key="1">
    <source>
        <dbReference type="EMBL" id="QBD77481.1"/>
    </source>
</evidence>
<reference evidence="1 2" key="1">
    <citation type="submission" date="2019-01" db="EMBL/GenBank/DDBJ databases">
        <title>Ktedonosporobacter rubrisoli SCAWS-G2.</title>
        <authorList>
            <person name="Huang Y."/>
            <person name="Yan B."/>
        </authorList>
    </citation>
    <scope>NUCLEOTIDE SEQUENCE [LARGE SCALE GENOMIC DNA]</scope>
    <source>
        <strain evidence="1 2">SCAWS-G2</strain>
    </source>
</reference>
<proteinExistence type="predicted"/>
<dbReference type="EMBL" id="CP035758">
    <property type="protein sequence ID" value="QBD77481.1"/>
    <property type="molecule type" value="Genomic_DNA"/>
</dbReference>
<dbReference type="KEGG" id="kbs:EPA93_16380"/>
<dbReference type="OrthoDB" id="486596at2"/>
<dbReference type="RefSeq" id="WP_129888537.1">
    <property type="nucleotide sequence ID" value="NZ_CP035758.1"/>
</dbReference>
<name>A0A4V0YYU9_KTERU</name>
<sequence length="341" mass="38563">MLTLANYTQTLRPHIPLHSASQEAFERILTLTSYFPASLANHLFVIELHLREDETSVDSFVYFPNGNVPLLPVGATDPGHSWLTHPDWQKLYNFFAVWRDPASLLYEKTDQAWLSFDLNQPVPAVPVPGVFYCSTHPKADIMPTVALLTSIFSTPEEVALMNDTFVRCLTLIPEPARLNHVGFGLQRFCGSMRLQIVNFPPYLIPAYLEAIGWPYSTEPLQPILKQFSIGDIPSLMIDISTSIHPRIGLECALRGYDSRWQKLLDFLIEQELCQPDKRDFLVTSPGLKLCQMGDQVSLTRQRLSHVKVGYNPEQEGAPFEAKAYLAYYPVWLSLPEIEVGG</sequence>
<organism evidence="1 2">
    <name type="scientific">Ktedonosporobacter rubrisoli</name>
    <dbReference type="NCBI Taxonomy" id="2509675"/>
    <lineage>
        <taxon>Bacteria</taxon>
        <taxon>Bacillati</taxon>
        <taxon>Chloroflexota</taxon>
        <taxon>Ktedonobacteria</taxon>
        <taxon>Ktedonobacterales</taxon>
        <taxon>Ktedonosporobacteraceae</taxon>
        <taxon>Ktedonosporobacter</taxon>
    </lineage>
</organism>
<keyword evidence="2" id="KW-1185">Reference proteome</keyword>
<dbReference type="AlphaFoldDB" id="A0A4V0YYU9"/>
<protein>
    <submittedName>
        <fullName evidence="1">Uncharacterized protein</fullName>
    </submittedName>
</protein>